<dbReference type="Gene3D" id="3.40.640.10">
    <property type="entry name" value="Type I PLP-dependent aspartate aminotransferase-like (Major domain)"/>
    <property type="match status" value="1"/>
</dbReference>
<dbReference type="InterPro" id="IPR015421">
    <property type="entry name" value="PyrdxlP-dep_Trfase_major"/>
</dbReference>
<dbReference type="NCBIfam" id="NF006569">
    <property type="entry name" value="PRK09082.1"/>
    <property type="match status" value="1"/>
</dbReference>
<evidence type="ECO:0000256" key="1">
    <source>
        <dbReference type="ARBA" id="ARBA00001933"/>
    </source>
</evidence>
<dbReference type="PANTHER" id="PTHR43807:SF20">
    <property type="entry name" value="FI04487P"/>
    <property type="match status" value="1"/>
</dbReference>
<dbReference type="Gene3D" id="3.90.1150.10">
    <property type="entry name" value="Aspartate Aminotransferase, domain 1"/>
    <property type="match status" value="1"/>
</dbReference>
<reference evidence="6 7" key="1">
    <citation type="submission" date="2022-11" db="EMBL/GenBank/DDBJ databases">
        <title>Minimal conservation of predation-associated metabolite biosynthetic gene clusters underscores biosynthetic potential of Myxococcota including descriptions for ten novel species: Archangium lansinium sp. nov., Myxococcus landrumus sp. nov., Nannocystis bai.</title>
        <authorList>
            <person name="Ahearne A."/>
            <person name="Stevens C."/>
            <person name="Dowd S."/>
        </authorList>
    </citation>
    <scope>NUCLEOTIDE SEQUENCE [LARGE SCALE GENOMIC DNA]</scope>
    <source>
        <strain evidence="6 7">BB15-2</strain>
    </source>
</reference>
<keyword evidence="4" id="KW-0663">Pyridoxal phosphate</keyword>
<accession>A0ABT5DWA6</accession>
<proteinExistence type="predicted"/>
<dbReference type="EMBL" id="JAQNDL010000001">
    <property type="protein sequence ID" value="MDC0717003.1"/>
    <property type="molecule type" value="Genomic_DNA"/>
</dbReference>
<evidence type="ECO:0000313" key="6">
    <source>
        <dbReference type="EMBL" id="MDC0717003.1"/>
    </source>
</evidence>
<dbReference type="InterPro" id="IPR051326">
    <property type="entry name" value="Kynurenine-oxoglutarate_AT"/>
</dbReference>
<dbReference type="InterPro" id="IPR015424">
    <property type="entry name" value="PyrdxlP-dep_Trfase"/>
</dbReference>
<evidence type="ECO:0000256" key="2">
    <source>
        <dbReference type="ARBA" id="ARBA00022576"/>
    </source>
</evidence>
<feature type="domain" description="Aminotransferase class I/classII large" evidence="5">
    <location>
        <begin position="34"/>
        <end position="384"/>
    </location>
</feature>
<keyword evidence="2 6" id="KW-0032">Aminotransferase</keyword>
<dbReference type="GO" id="GO:0008483">
    <property type="term" value="F:transaminase activity"/>
    <property type="evidence" value="ECO:0007669"/>
    <property type="project" value="UniProtKB-KW"/>
</dbReference>
<evidence type="ECO:0000256" key="3">
    <source>
        <dbReference type="ARBA" id="ARBA00022679"/>
    </source>
</evidence>
<evidence type="ECO:0000256" key="4">
    <source>
        <dbReference type="ARBA" id="ARBA00022898"/>
    </source>
</evidence>
<keyword evidence="3" id="KW-0808">Transferase</keyword>
<sequence length="398" mass="43569">MSSARQPHLTARLQGFGTTIFTEMTRLAIQFGAVNLGQGFPNFDGPDFIKEAAIAAIRAGANQYCRMSGLPELNRAIAAHQQRFYDLSYDPDSEVTVYSGATEAICATLQALCDTGDEVVLFEPFYDSYRASVTMAGAVPKVVTLHAPDFAYRPEELEAAITPKTRAILLNTPHNPTGKVFTRGELEHVASLCKRFDLIAITDEVYEHLVYEGSHVPLATLPGMRERTVLISSSGKTFSFTGWKVGHTCAPPALSAAIRCAHQFVTFCTATPFQHALAKAFVADDAFFTGLVAEYRARRDRLCQGLRELGFGVLAPAGAYFVMTDIRPLGYADDVEFCRMLPEQVGVAAIPPSSFYEHPAAGRHLVRWAFCKTDDVLDEGLRRLQKLPRRPPLVGAAG</sequence>
<dbReference type="InterPro" id="IPR004839">
    <property type="entry name" value="Aminotransferase_I/II_large"/>
</dbReference>
<dbReference type="InterPro" id="IPR015422">
    <property type="entry name" value="PyrdxlP-dep_Trfase_small"/>
</dbReference>
<dbReference type="CDD" id="cd00609">
    <property type="entry name" value="AAT_like"/>
    <property type="match status" value="1"/>
</dbReference>
<comment type="caution">
    <text evidence="6">The sequence shown here is derived from an EMBL/GenBank/DDBJ whole genome shotgun (WGS) entry which is preliminary data.</text>
</comment>
<name>A0ABT5DWA6_9BACT</name>
<comment type="cofactor">
    <cofactor evidence="1">
        <name>pyridoxal 5'-phosphate</name>
        <dbReference type="ChEBI" id="CHEBI:597326"/>
    </cofactor>
</comment>
<dbReference type="SUPFAM" id="SSF53383">
    <property type="entry name" value="PLP-dependent transferases"/>
    <property type="match status" value="1"/>
</dbReference>
<dbReference type="RefSeq" id="WP_272085488.1">
    <property type="nucleotide sequence ID" value="NZ_JAQNDL010000001.1"/>
</dbReference>
<protein>
    <submittedName>
        <fullName evidence="6">Methionine aminotransferase</fullName>
    </submittedName>
</protein>
<evidence type="ECO:0000259" key="5">
    <source>
        <dbReference type="Pfam" id="PF00155"/>
    </source>
</evidence>
<keyword evidence="7" id="KW-1185">Reference proteome</keyword>
<dbReference type="Pfam" id="PF00155">
    <property type="entry name" value="Aminotran_1_2"/>
    <property type="match status" value="1"/>
</dbReference>
<organism evidence="6 7">
    <name type="scientific">Nannocystis bainbridge</name>
    <dbReference type="NCBI Taxonomy" id="2995303"/>
    <lineage>
        <taxon>Bacteria</taxon>
        <taxon>Pseudomonadati</taxon>
        <taxon>Myxococcota</taxon>
        <taxon>Polyangia</taxon>
        <taxon>Nannocystales</taxon>
        <taxon>Nannocystaceae</taxon>
        <taxon>Nannocystis</taxon>
    </lineage>
</organism>
<dbReference type="PANTHER" id="PTHR43807">
    <property type="entry name" value="FI04487P"/>
    <property type="match status" value="1"/>
</dbReference>
<dbReference type="Proteomes" id="UP001221686">
    <property type="component" value="Unassembled WGS sequence"/>
</dbReference>
<gene>
    <name evidence="6" type="ORF">POL25_08875</name>
</gene>
<evidence type="ECO:0000313" key="7">
    <source>
        <dbReference type="Proteomes" id="UP001221686"/>
    </source>
</evidence>